<comment type="similarity">
    <text evidence="1">Belongs to the aldehyde dehydrogenase family.</text>
</comment>
<dbReference type="InterPro" id="IPR016160">
    <property type="entry name" value="Ald_DH_CS_CYS"/>
</dbReference>
<keyword evidence="2" id="KW-0560">Oxidoreductase</keyword>
<feature type="domain" description="Aldehyde dehydrogenase" evidence="5">
    <location>
        <begin position="12"/>
        <end position="474"/>
    </location>
</feature>
<dbReference type="InterPro" id="IPR016162">
    <property type="entry name" value="Ald_DH_N"/>
</dbReference>
<evidence type="ECO:0000259" key="5">
    <source>
        <dbReference type="Pfam" id="PF00171"/>
    </source>
</evidence>
<dbReference type="FunFam" id="3.40.605.10:FF:000007">
    <property type="entry name" value="NAD/NADP-dependent betaine aldehyde dehydrogenase"/>
    <property type="match status" value="1"/>
</dbReference>
<dbReference type="EMBL" id="CAFBAA010000034">
    <property type="protein sequence ID" value="CAB4844678.1"/>
    <property type="molecule type" value="Genomic_DNA"/>
</dbReference>
<dbReference type="InterPro" id="IPR015590">
    <property type="entry name" value="Aldehyde_DH_dom"/>
</dbReference>
<evidence type="ECO:0000313" key="6">
    <source>
        <dbReference type="EMBL" id="CAB4675986.1"/>
    </source>
</evidence>
<dbReference type="Gene3D" id="3.40.605.10">
    <property type="entry name" value="Aldehyde Dehydrogenase, Chain A, domain 1"/>
    <property type="match status" value="1"/>
</dbReference>
<proteinExistence type="inferred from homology"/>
<dbReference type="Gene3D" id="3.40.309.10">
    <property type="entry name" value="Aldehyde Dehydrogenase, Chain A, domain 2"/>
    <property type="match status" value="1"/>
</dbReference>
<dbReference type="PANTHER" id="PTHR43860:SF2">
    <property type="entry name" value="BETAINE ALDEHYDE DEHYDROGENASE-RELATED"/>
    <property type="match status" value="1"/>
</dbReference>
<dbReference type="PROSITE" id="PS00070">
    <property type="entry name" value="ALDEHYDE_DEHYDR_CYS"/>
    <property type="match status" value="1"/>
</dbReference>
<evidence type="ECO:0000256" key="2">
    <source>
        <dbReference type="ARBA" id="ARBA00023002"/>
    </source>
</evidence>
<organism evidence="6">
    <name type="scientific">freshwater metagenome</name>
    <dbReference type="NCBI Taxonomy" id="449393"/>
    <lineage>
        <taxon>unclassified sequences</taxon>
        <taxon>metagenomes</taxon>
        <taxon>ecological metagenomes</taxon>
    </lineage>
</organism>
<gene>
    <name evidence="6" type="ORF">UFOPK2342_00779</name>
    <name evidence="7" type="ORF">UFOPK2423_01184</name>
    <name evidence="8" type="ORF">UFOPK3266_01196</name>
</gene>
<dbReference type="InterPro" id="IPR016163">
    <property type="entry name" value="Ald_DH_C"/>
</dbReference>
<dbReference type="PANTHER" id="PTHR43860">
    <property type="entry name" value="BETAINE ALDEHYDE DEHYDROGENASE"/>
    <property type="match status" value="1"/>
</dbReference>
<protein>
    <submittedName>
        <fullName evidence="6">Unannotated protein</fullName>
    </submittedName>
</protein>
<reference evidence="6" key="1">
    <citation type="submission" date="2020-05" db="EMBL/GenBank/DDBJ databases">
        <authorList>
            <person name="Chiriac C."/>
            <person name="Salcher M."/>
            <person name="Ghai R."/>
            <person name="Kavagutti S V."/>
        </authorList>
    </citation>
    <scope>NUCLEOTIDE SEQUENCE</scope>
</reference>
<dbReference type="PROSITE" id="PS00687">
    <property type="entry name" value="ALDEHYDE_DEHYDR_GLU"/>
    <property type="match status" value="1"/>
</dbReference>
<dbReference type="InterPro" id="IPR016161">
    <property type="entry name" value="Ald_DH/histidinol_DH"/>
</dbReference>
<evidence type="ECO:0000256" key="3">
    <source>
        <dbReference type="ARBA" id="ARBA00023027"/>
    </source>
</evidence>
<dbReference type="EMBL" id="CAEZXN010000029">
    <property type="protein sequence ID" value="CAB4701297.1"/>
    <property type="molecule type" value="Genomic_DNA"/>
</dbReference>
<dbReference type="FunFam" id="3.40.309.10:FF:000012">
    <property type="entry name" value="Betaine aldehyde dehydrogenase"/>
    <property type="match status" value="1"/>
</dbReference>
<dbReference type="GO" id="GO:0016620">
    <property type="term" value="F:oxidoreductase activity, acting on the aldehyde or oxo group of donors, NAD or NADP as acceptor"/>
    <property type="evidence" value="ECO:0007669"/>
    <property type="project" value="InterPro"/>
</dbReference>
<dbReference type="InterPro" id="IPR029510">
    <property type="entry name" value="Ald_DH_CS_GLU"/>
</dbReference>
<sequence length="495" mass="52624">MTLLRHFINGTWQESATGRVREIRSPHDQHVVTTATEGDAADALQAIVAARASFDGGAFRSWSWQDRQALLRRVADLIERDLNIYAAAESGDTAKRLIEAEYDIADVISVFRFNATISEPGHSVDVGRSEISSRIAYEPVGVCALIGPWNYPLLQISWKVAPALLAGCSFIVKPSELSPSTAVLLMHTLVEAGVPAGVANLILGAGSEVGAPLTTDPRIDLVSFTGGLQTGKHIMASAAATVKKVALELGGKNPNIIFADADLDAAIDNAVTAGFLHSGQVCSAGTRLLVEASIHDQVVSELTRRAGLITLGGPDDATAETGPLISEGHLNKVLGYMSRAISEGAQVLIGGKRASGIGLEQGWYFEPTVLDRCTTTMSCVQDESFGPIITVESFTSESEAIRLGNDTIYGLSGAVWSSDAAKCDRVAAALRHGTIWINDYGPYRPEAEWGGFKASGVGRELGGSGLHEYLEAKHLWRNTSPGRSGWFRDGGHSSE</sequence>
<dbReference type="EMBL" id="CAEZXB010000011">
    <property type="protein sequence ID" value="CAB4675986.1"/>
    <property type="molecule type" value="Genomic_DNA"/>
</dbReference>
<dbReference type="Pfam" id="PF00171">
    <property type="entry name" value="Aldedh"/>
    <property type="match status" value="1"/>
</dbReference>
<evidence type="ECO:0000313" key="8">
    <source>
        <dbReference type="EMBL" id="CAB4844678.1"/>
    </source>
</evidence>
<dbReference type="AlphaFoldDB" id="A0A6J6MQH0"/>
<comment type="pathway">
    <text evidence="4">Amine and polyamine biosynthesis; betaine biosynthesis via choline pathway; betaine from betaine aldehyde: step 1/1.</text>
</comment>
<evidence type="ECO:0000313" key="7">
    <source>
        <dbReference type="EMBL" id="CAB4701297.1"/>
    </source>
</evidence>
<evidence type="ECO:0000256" key="1">
    <source>
        <dbReference type="ARBA" id="ARBA00009986"/>
    </source>
</evidence>
<name>A0A6J6MQH0_9ZZZZ</name>
<dbReference type="SUPFAM" id="SSF53720">
    <property type="entry name" value="ALDH-like"/>
    <property type="match status" value="1"/>
</dbReference>
<keyword evidence="3" id="KW-0520">NAD</keyword>
<evidence type="ECO:0000256" key="4">
    <source>
        <dbReference type="ARBA" id="ARBA00037921"/>
    </source>
</evidence>
<accession>A0A6J6MQH0</accession>